<evidence type="ECO:0000313" key="1">
    <source>
        <dbReference type="EMBL" id="CAB3624479.1"/>
    </source>
</evidence>
<gene>
    <name evidence="1" type="ORF">LMG3431_00022</name>
</gene>
<dbReference type="RefSeq" id="WP_175172393.1">
    <property type="nucleotide sequence ID" value="NZ_CADIJX010000001.1"/>
</dbReference>
<dbReference type="Proteomes" id="UP000494108">
    <property type="component" value="Unassembled WGS sequence"/>
</dbReference>
<protein>
    <submittedName>
        <fullName evidence="1">Uncharacterized protein</fullName>
    </submittedName>
</protein>
<evidence type="ECO:0000313" key="2">
    <source>
        <dbReference type="Proteomes" id="UP000494108"/>
    </source>
</evidence>
<reference evidence="1 2" key="1">
    <citation type="submission" date="2020-04" db="EMBL/GenBank/DDBJ databases">
        <authorList>
            <person name="De Canck E."/>
        </authorList>
    </citation>
    <scope>NUCLEOTIDE SEQUENCE [LARGE SCALE GENOMIC DNA]</scope>
    <source>
        <strain evidence="1 2">LMG 3431</strain>
    </source>
</reference>
<organism evidence="1 2">
    <name type="scientific">Achromobacter pestifer</name>
    <dbReference type="NCBI Taxonomy" id="1353889"/>
    <lineage>
        <taxon>Bacteria</taxon>
        <taxon>Pseudomonadati</taxon>
        <taxon>Pseudomonadota</taxon>
        <taxon>Betaproteobacteria</taxon>
        <taxon>Burkholderiales</taxon>
        <taxon>Alcaligenaceae</taxon>
        <taxon>Achromobacter</taxon>
    </lineage>
</organism>
<accession>A0A6S6YI37</accession>
<sequence length="253" mass="26956">MSDTKHGWVTPRADGARARCGGPGVCSTCDTEQEHERMLSGLFGAPASKQDAPRPSWLDGGADAVALAREDGSLPAPHCPTCNDQGAVGNILTAEPCPDCSPGSPASTVATEGEKDRGVHKNGFGSVSFKLSDGFTVSCEWSPSEWSVSVPAKRLDRDVAFKELLQEIGRLRAVASAPAAGDALDSERLEFLVTHGAWITWSKDRELCRVFHRDEDGNIEPFMGWGESAQAAAYTARDAIDAAIAQQSQRKEA</sequence>
<proteinExistence type="predicted"/>
<keyword evidence="2" id="KW-1185">Reference proteome</keyword>
<dbReference type="AlphaFoldDB" id="A0A6S6YI37"/>
<name>A0A6S6YI37_9BURK</name>
<dbReference type="EMBL" id="CADIJX010000001">
    <property type="protein sequence ID" value="CAB3624479.1"/>
    <property type="molecule type" value="Genomic_DNA"/>
</dbReference>